<evidence type="ECO:0000256" key="1">
    <source>
        <dbReference type="ARBA" id="ARBA00001526"/>
    </source>
</evidence>
<protein>
    <recommendedName>
        <fullName evidence="13">5' exonuclease Apollo</fullName>
        <ecNumber evidence="5">3.5.2.6</ecNumber>
    </recommendedName>
    <alternativeName>
        <fullName evidence="14">DNA cross-link repair 1B protein</fullName>
    </alternativeName>
    <alternativeName>
        <fullName evidence="15">SNM1 homolog B</fullName>
    </alternativeName>
</protein>
<evidence type="ECO:0000256" key="7">
    <source>
        <dbReference type="ARBA" id="ARBA00022722"/>
    </source>
</evidence>
<dbReference type="GO" id="GO:0000781">
    <property type="term" value="C:chromosome, telomeric region"/>
    <property type="evidence" value="ECO:0007669"/>
    <property type="project" value="UniProtKB-SubCell"/>
</dbReference>
<evidence type="ECO:0000259" key="17">
    <source>
        <dbReference type="Pfam" id="PF07522"/>
    </source>
</evidence>
<dbReference type="GO" id="GO:0036297">
    <property type="term" value="P:interstrand cross-link repair"/>
    <property type="evidence" value="ECO:0007669"/>
    <property type="project" value="TreeGrafter"/>
</dbReference>
<feature type="domain" description="DNA repair metallo-beta-lactamase" evidence="17">
    <location>
        <begin position="512"/>
        <end position="540"/>
    </location>
</feature>
<reference evidence="18 19" key="1">
    <citation type="submission" date="2018-11" db="EMBL/GenBank/DDBJ databases">
        <authorList>
            <consortium name="Pathogen Informatics"/>
        </authorList>
    </citation>
    <scope>NUCLEOTIDE SEQUENCE [LARGE SCALE GENOMIC DNA]</scope>
</reference>
<evidence type="ECO:0000256" key="4">
    <source>
        <dbReference type="ARBA" id="ARBA00010304"/>
    </source>
</evidence>
<dbReference type="AlphaFoldDB" id="A0A3P7IQJ2"/>
<evidence type="ECO:0000256" key="16">
    <source>
        <dbReference type="SAM" id="MobiDB-lite"/>
    </source>
</evidence>
<keyword evidence="9" id="KW-0378">Hydrolase</keyword>
<dbReference type="GO" id="GO:0003684">
    <property type="term" value="F:damaged DNA binding"/>
    <property type="evidence" value="ECO:0007669"/>
    <property type="project" value="TreeGrafter"/>
</dbReference>
<organism evidence="18 19">
    <name type="scientific">Strongylus vulgaris</name>
    <name type="common">Blood worm</name>
    <dbReference type="NCBI Taxonomy" id="40348"/>
    <lineage>
        <taxon>Eukaryota</taxon>
        <taxon>Metazoa</taxon>
        <taxon>Ecdysozoa</taxon>
        <taxon>Nematoda</taxon>
        <taxon>Chromadorea</taxon>
        <taxon>Rhabditida</taxon>
        <taxon>Rhabditina</taxon>
        <taxon>Rhabditomorpha</taxon>
        <taxon>Strongyloidea</taxon>
        <taxon>Strongylidae</taxon>
        <taxon>Strongylus</taxon>
    </lineage>
</organism>
<keyword evidence="6" id="KW-0158">Chromosome</keyword>
<dbReference type="GO" id="GO:0035312">
    <property type="term" value="F:5'-3' DNA exonuclease activity"/>
    <property type="evidence" value="ECO:0007669"/>
    <property type="project" value="TreeGrafter"/>
</dbReference>
<dbReference type="EMBL" id="UYYB01095010">
    <property type="protein sequence ID" value="VDM75181.1"/>
    <property type="molecule type" value="Genomic_DNA"/>
</dbReference>
<dbReference type="InterPro" id="IPR036866">
    <property type="entry name" value="RibonucZ/Hydroxyglut_hydro"/>
</dbReference>
<gene>
    <name evidence="18" type="ORF">SVUK_LOCUS10179</name>
</gene>
<evidence type="ECO:0000256" key="10">
    <source>
        <dbReference type="ARBA" id="ARBA00022895"/>
    </source>
</evidence>
<dbReference type="GO" id="GO:0005634">
    <property type="term" value="C:nucleus"/>
    <property type="evidence" value="ECO:0007669"/>
    <property type="project" value="UniProtKB-SubCell"/>
</dbReference>
<dbReference type="InterPro" id="IPR011084">
    <property type="entry name" value="DRMBL"/>
</dbReference>
<evidence type="ECO:0000256" key="11">
    <source>
        <dbReference type="ARBA" id="ARBA00023204"/>
    </source>
</evidence>
<feature type="region of interest" description="Disordered" evidence="16">
    <location>
        <begin position="204"/>
        <end position="230"/>
    </location>
</feature>
<evidence type="ECO:0000256" key="15">
    <source>
        <dbReference type="ARBA" id="ARBA00042738"/>
    </source>
</evidence>
<keyword evidence="7" id="KW-0540">Nuclease</keyword>
<dbReference type="Proteomes" id="UP000270094">
    <property type="component" value="Unassembled WGS sequence"/>
</dbReference>
<feature type="compositionally biased region" description="Basic and acidic residues" evidence="16">
    <location>
        <begin position="204"/>
        <end position="213"/>
    </location>
</feature>
<evidence type="ECO:0000313" key="19">
    <source>
        <dbReference type="Proteomes" id="UP000270094"/>
    </source>
</evidence>
<evidence type="ECO:0000256" key="3">
    <source>
        <dbReference type="ARBA" id="ARBA00004574"/>
    </source>
</evidence>
<dbReference type="PANTHER" id="PTHR23240:SF26">
    <property type="entry name" value="5' EXONUCLEASE APOLLO"/>
    <property type="match status" value="1"/>
</dbReference>
<proteinExistence type="inferred from homology"/>
<keyword evidence="10" id="KW-0779">Telomere</keyword>
<evidence type="ECO:0000256" key="5">
    <source>
        <dbReference type="ARBA" id="ARBA00012865"/>
    </source>
</evidence>
<evidence type="ECO:0000256" key="9">
    <source>
        <dbReference type="ARBA" id="ARBA00022801"/>
    </source>
</evidence>
<comment type="similarity">
    <text evidence="4">Belongs to the DNA repair metallo-beta-lactamase (DRMBL) family.</text>
</comment>
<dbReference type="GO" id="GO:0000723">
    <property type="term" value="P:telomere maintenance"/>
    <property type="evidence" value="ECO:0007669"/>
    <property type="project" value="TreeGrafter"/>
</dbReference>
<keyword evidence="11" id="KW-0234">DNA repair</keyword>
<evidence type="ECO:0000256" key="2">
    <source>
        <dbReference type="ARBA" id="ARBA00004123"/>
    </source>
</evidence>
<evidence type="ECO:0000256" key="13">
    <source>
        <dbReference type="ARBA" id="ARBA00039555"/>
    </source>
</evidence>
<keyword evidence="12" id="KW-0539">Nucleus</keyword>
<dbReference type="SUPFAM" id="SSF56281">
    <property type="entry name" value="Metallo-hydrolase/oxidoreductase"/>
    <property type="match status" value="1"/>
</dbReference>
<comment type="subcellular location">
    <subcellularLocation>
        <location evidence="3">Chromosome</location>
        <location evidence="3">Telomere</location>
    </subcellularLocation>
    <subcellularLocation>
        <location evidence="2">Nucleus</location>
    </subcellularLocation>
</comment>
<dbReference type="EC" id="3.5.2.6" evidence="5"/>
<evidence type="ECO:0000256" key="14">
    <source>
        <dbReference type="ARBA" id="ARBA00041693"/>
    </source>
</evidence>
<evidence type="ECO:0000256" key="12">
    <source>
        <dbReference type="ARBA" id="ARBA00023242"/>
    </source>
</evidence>
<name>A0A3P7IQJ2_STRVU</name>
<evidence type="ECO:0000313" key="18">
    <source>
        <dbReference type="EMBL" id="VDM75181.1"/>
    </source>
</evidence>
<dbReference type="Pfam" id="PF07522">
    <property type="entry name" value="DRMBL"/>
    <property type="match status" value="1"/>
</dbReference>
<comment type="catalytic activity">
    <reaction evidence="1">
        <text>a beta-lactam + H2O = a substituted beta-amino acid</text>
        <dbReference type="Rhea" id="RHEA:20401"/>
        <dbReference type="ChEBI" id="CHEBI:15377"/>
        <dbReference type="ChEBI" id="CHEBI:35627"/>
        <dbReference type="ChEBI" id="CHEBI:140347"/>
        <dbReference type="EC" id="3.5.2.6"/>
    </reaction>
</comment>
<evidence type="ECO:0000256" key="6">
    <source>
        <dbReference type="ARBA" id="ARBA00022454"/>
    </source>
</evidence>
<sequence>MDRFYHLIEAVISVNRTPVALHKAEEARTRLACELAPRLAAGRLTMGTRQLLWQTCEQASRGDYRAAVATCGHMVRSGGDFVEVSAFLPALKSLFLLAQSTGDYRAAVATCGHMVRSGGDFVELMVTLRSGRKYSEPKAEKTFVESGPTTQTRPLTYKRVRNATLTADFSEKKEVVKKFKREVDEEESSQLESKPSRCEIFSVKDEDSTHVSKETNPSQPEVPSTKREQTDLSFVSKECLQSETELSQSEDLPIKRKEGSLLRALEECTSPPNVIAKSAEKKDSGLIIGECFIAVDRFVVGDECEYHFLTHGHVRVDVTLLDANHCPGSVMFLFEGVAVPGGSVLVTGHFRADSQMLALFDTDATYKKLSQTYISTIYLDGTCLNQARKSLPERKESEKMLVDEVRKLSEHSIIIIASFLGMEETLAGASEQLSEIISVSPRMLPLIRKCGVERGEFIAISDRTSSRIRVLSNNSIWSRCFEALYAFRKVPKPAMIIDLSPDGEHKRVIDKNILWIPYSDHSSRMEIQEFLSRLRYGKVVNIHKSNNRQLQTLRKAFITLSHPKKGRKATYPPKWKCKLKRKKPWVSKNVLGGVKRGSEEVGKAFIMRESSHSYIRNNFYREHDDVEHTTWKEMDPSALAGYGPSTSSQAVPGTSVHSIYSKAPTTSGSIGISPMLVSNQRQQVAQTESKPPMANSLATDFVEYKPDCPMCAKLWAKNPSSSSSRGNHQVCTKNLNRAPEVSSTCSSKMVVTKGEKKPIVPAVITLD</sequence>
<keyword evidence="8" id="KW-0227">DNA damage</keyword>
<dbReference type="OrthoDB" id="542917at2759"/>
<evidence type="ECO:0000256" key="8">
    <source>
        <dbReference type="ARBA" id="ARBA00022763"/>
    </source>
</evidence>
<dbReference type="GO" id="GO:0006303">
    <property type="term" value="P:double-strand break repair via nonhomologous end joining"/>
    <property type="evidence" value="ECO:0007669"/>
    <property type="project" value="TreeGrafter"/>
</dbReference>
<dbReference type="Gene3D" id="3.60.15.10">
    <property type="entry name" value="Ribonuclease Z/Hydroxyacylglutathione hydrolase-like"/>
    <property type="match status" value="1"/>
</dbReference>
<dbReference type="PANTHER" id="PTHR23240">
    <property type="entry name" value="DNA CROSS-LINK REPAIR PROTEIN PSO2/SNM1-RELATED"/>
    <property type="match status" value="1"/>
</dbReference>
<accession>A0A3P7IQJ2</accession>
<keyword evidence="19" id="KW-1185">Reference proteome</keyword>
<dbReference type="GO" id="GO:0008800">
    <property type="term" value="F:beta-lactamase activity"/>
    <property type="evidence" value="ECO:0007669"/>
    <property type="project" value="UniProtKB-EC"/>
</dbReference>